<evidence type="ECO:0000256" key="4">
    <source>
        <dbReference type="ARBA" id="ARBA00022490"/>
    </source>
</evidence>
<organism evidence="10 11">
    <name type="scientific">Turicimonas muris</name>
    <dbReference type="NCBI Taxonomy" id="1796652"/>
    <lineage>
        <taxon>Bacteria</taxon>
        <taxon>Pseudomonadati</taxon>
        <taxon>Pseudomonadota</taxon>
        <taxon>Betaproteobacteria</taxon>
        <taxon>Burkholderiales</taxon>
        <taxon>Sutterellaceae</taxon>
        <taxon>Turicimonas</taxon>
    </lineage>
</organism>
<evidence type="ECO:0000313" key="11">
    <source>
        <dbReference type="Proteomes" id="UP000214610"/>
    </source>
</evidence>
<dbReference type="PANTHER" id="PTHR12234:SF8">
    <property type="entry name" value="FORMIMINOTRANSFERASE-CYCLODEAMINASE"/>
    <property type="match status" value="1"/>
</dbReference>
<comment type="subcellular location">
    <subcellularLocation>
        <location evidence="1">Cytoplasm</location>
    </subcellularLocation>
</comment>
<dbReference type="InterPro" id="IPR051623">
    <property type="entry name" value="FTCD"/>
</dbReference>
<dbReference type="SMART" id="SM01222">
    <property type="entry name" value="FTCD_N"/>
    <property type="match status" value="1"/>
</dbReference>
<feature type="domain" description="Formiminotransferase C-terminal subdomain" evidence="8">
    <location>
        <begin position="181"/>
        <end position="295"/>
    </location>
</feature>
<dbReference type="PANTHER" id="PTHR12234">
    <property type="entry name" value="FORMIMINOTRANSFERASE-CYCLODEAMINASE"/>
    <property type="match status" value="1"/>
</dbReference>
<evidence type="ECO:0000313" key="10">
    <source>
        <dbReference type="EMBL" id="OXE47296.1"/>
    </source>
</evidence>
<dbReference type="Pfam" id="PF07837">
    <property type="entry name" value="FTCD_N"/>
    <property type="match status" value="1"/>
</dbReference>
<dbReference type="RefSeq" id="WP_066594395.1">
    <property type="nucleotide sequence ID" value="NZ_CAJTBZ010000010.1"/>
</dbReference>
<keyword evidence="11" id="KW-1185">Reference proteome</keyword>
<reference evidence="11" key="1">
    <citation type="submission" date="2017-05" db="EMBL/GenBank/DDBJ databases">
        <title>Improved OligoMM genomes.</title>
        <authorList>
            <person name="Garzetti D."/>
        </authorList>
    </citation>
    <scope>NUCLEOTIDE SEQUENCE [LARGE SCALE GENOMIC DNA]</scope>
    <source>
        <strain evidence="11">YL45</strain>
    </source>
</reference>
<comment type="caution">
    <text evidence="10">The sequence shown here is derived from an EMBL/GenBank/DDBJ whole genome shotgun (WGS) entry which is preliminary data.</text>
</comment>
<dbReference type="SUPFAM" id="SSF55116">
    <property type="entry name" value="Formiminotransferase domain of formiminotransferase-cyclodeaminase"/>
    <property type="match status" value="2"/>
</dbReference>
<dbReference type="Gene3D" id="3.30.70.670">
    <property type="entry name" value="Formiminotransferase, C-terminal subdomain"/>
    <property type="match status" value="1"/>
</dbReference>
<evidence type="ECO:0000256" key="3">
    <source>
        <dbReference type="ARBA" id="ARBA00012252"/>
    </source>
</evidence>
<dbReference type="InterPro" id="IPR037064">
    <property type="entry name" value="Formiminotransferase_N_sf"/>
</dbReference>
<keyword evidence="6" id="KW-0369">Histidine metabolism</keyword>
<accession>A0A227KJD5</accession>
<comment type="pathway">
    <text evidence="2">Amino-acid degradation; L-histidine degradation into L-glutamate; L-glutamate from N-formimidoyl-L-glutamate (transferase route): step 1/1.</text>
</comment>
<evidence type="ECO:0000256" key="2">
    <source>
        <dbReference type="ARBA" id="ARBA00005082"/>
    </source>
</evidence>
<dbReference type="SMART" id="SM01221">
    <property type="entry name" value="FTCD"/>
    <property type="match status" value="1"/>
</dbReference>
<dbReference type="EC" id="2.1.2.5" evidence="3"/>
<dbReference type="UniPathway" id="UPA00379">
    <property type="reaction ID" value="UER00555"/>
</dbReference>
<dbReference type="AlphaFoldDB" id="A0A227KJD5"/>
<evidence type="ECO:0000256" key="5">
    <source>
        <dbReference type="ARBA" id="ARBA00022679"/>
    </source>
</evidence>
<dbReference type="GO" id="GO:0019556">
    <property type="term" value="P:L-histidine catabolic process to glutamate and formamide"/>
    <property type="evidence" value="ECO:0007669"/>
    <property type="project" value="UniProtKB-UniPathway"/>
</dbReference>
<dbReference type="GO" id="GO:0005737">
    <property type="term" value="C:cytoplasm"/>
    <property type="evidence" value="ECO:0007669"/>
    <property type="project" value="UniProtKB-SubCell"/>
</dbReference>
<dbReference type="Pfam" id="PF02971">
    <property type="entry name" value="FTCD"/>
    <property type="match status" value="1"/>
</dbReference>
<dbReference type="InterPro" id="IPR004227">
    <property type="entry name" value="Formiminotransferase_cat"/>
</dbReference>
<dbReference type="InterPro" id="IPR037070">
    <property type="entry name" value="Formiminotransferase_C_sf"/>
</dbReference>
<dbReference type="Gene3D" id="3.30.990.10">
    <property type="entry name" value="Formiminotransferase, N-terminal subdomain"/>
    <property type="match status" value="1"/>
</dbReference>
<dbReference type="GeneID" id="78362255"/>
<evidence type="ECO:0000256" key="1">
    <source>
        <dbReference type="ARBA" id="ARBA00004496"/>
    </source>
</evidence>
<dbReference type="InterPro" id="IPR012886">
    <property type="entry name" value="Formiminotransferase_N"/>
</dbReference>
<evidence type="ECO:0000259" key="9">
    <source>
        <dbReference type="SMART" id="SM01222"/>
    </source>
</evidence>
<dbReference type="Proteomes" id="UP000214610">
    <property type="component" value="Unassembled WGS sequence"/>
</dbReference>
<sequence>MNKIIECIPNFSEGKRQDVIDAISNAANSVPGAKLINVNVDPSYNRCVHTIVGEPEAVLEATFRACQVAVEKIDMNCHHGEHPRIGAIDASPIVPVENVTIEECVEYANRLGERIFCELEVPVYLYEKAAKKEERIKLQNIRHPEYEGLQQLITQPEWLPDYGEAKLHPTAGAMPLGVRGPLVAFNVSLNTTDVKIAKKIAQCIREAKGAFAEARAIGVFVEEKQCVQVSCMINHKIVPLYRIIELVRMEAQRYGLSIIGTEVCGMISKEALMDSCAYYMQLEGFDPKAQILEDQL</sequence>
<name>A0A227KJD5_9BURK</name>
<dbReference type="GO" id="GO:0019557">
    <property type="term" value="P:L-histidine catabolic process to glutamate and formate"/>
    <property type="evidence" value="ECO:0007669"/>
    <property type="project" value="UniProtKB-UniPathway"/>
</dbReference>
<dbReference type="InterPro" id="IPR013802">
    <property type="entry name" value="Formiminotransferase_C"/>
</dbReference>
<gene>
    <name evidence="10" type="ORF">ADH67_09065</name>
</gene>
<proteinExistence type="predicted"/>
<dbReference type="InterPro" id="IPR022384">
    <property type="entry name" value="FormiminoTrfase_cat_dom_sf"/>
</dbReference>
<evidence type="ECO:0000256" key="7">
    <source>
        <dbReference type="ARBA" id="ARBA00022954"/>
    </source>
</evidence>
<keyword evidence="4" id="KW-0963">Cytoplasm</keyword>
<dbReference type="NCBIfam" id="TIGR02024">
    <property type="entry name" value="FtcD"/>
    <property type="match status" value="1"/>
</dbReference>
<evidence type="ECO:0000256" key="6">
    <source>
        <dbReference type="ARBA" id="ARBA00022808"/>
    </source>
</evidence>
<protein>
    <recommendedName>
        <fullName evidence="3">glutamate formimidoyltransferase</fullName>
        <ecNumber evidence="3">2.1.2.5</ecNumber>
    </recommendedName>
</protein>
<keyword evidence="5 10" id="KW-0808">Transferase</keyword>
<dbReference type="GO" id="GO:0005542">
    <property type="term" value="F:folic acid binding"/>
    <property type="evidence" value="ECO:0007669"/>
    <property type="project" value="UniProtKB-KW"/>
</dbReference>
<dbReference type="EMBL" id="NHMP01000005">
    <property type="protein sequence ID" value="OXE47296.1"/>
    <property type="molecule type" value="Genomic_DNA"/>
</dbReference>
<dbReference type="GO" id="GO:0030409">
    <property type="term" value="F:glutamate formimidoyltransferase activity"/>
    <property type="evidence" value="ECO:0007669"/>
    <property type="project" value="UniProtKB-EC"/>
</dbReference>
<keyword evidence="7" id="KW-0290">Folate-binding</keyword>
<feature type="domain" description="Formiminotransferase N-terminal subdomain" evidence="9">
    <location>
        <begin position="3"/>
        <end position="180"/>
    </location>
</feature>
<evidence type="ECO:0000259" key="8">
    <source>
        <dbReference type="SMART" id="SM01221"/>
    </source>
</evidence>